<dbReference type="EMBL" id="RAWG01000030">
    <property type="protein sequence ID" value="RKH45820.1"/>
    <property type="molecule type" value="Genomic_DNA"/>
</dbReference>
<protein>
    <submittedName>
        <fullName evidence="2">Uncharacterized protein</fullName>
    </submittedName>
</protein>
<evidence type="ECO:0000313" key="2">
    <source>
        <dbReference type="EMBL" id="RKH45820.1"/>
    </source>
</evidence>
<dbReference type="AlphaFoldDB" id="A0A3A8NR05"/>
<keyword evidence="3" id="KW-1185">Reference proteome</keyword>
<dbReference type="PANTHER" id="PTHR33824:SF7">
    <property type="entry name" value="POLYKETIDE CYCLASE_DEHYDRASE AND LIPID TRANSPORT SUPERFAMILY PROTEIN"/>
    <property type="match status" value="1"/>
</dbReference>
<comment type="caution">
    <text evidence="2">The sequence shown here is derived from an EMBL/GenBank/DDBJ whole genome shotgun (WGS) entry which is preliminary data.</text>
</comment>
<dbReference type="RefSeq" id="WP_120624478.1">
    <property type="nucleotide sequence ID" value="NZ_RAWG01000030.1"/>
</dbReference>
<organism evidence="2 3">
    <name type="scientific">Corallococcus sicarius</name>
    <dbReference type="NCBI Taxonomy" id="2316726"/>
    <lineage>
        <taxon>Bacteria</taxon>
        <taxon>Pseudomonadati</taxon>
        <taxon>Myxococcota</taxon>
        <taxon>Myxococcia</taxon>
        <taxon>Myxococcales</taxon>
        <taxon>Cystobacterineae</taxon>
        <taxon>Myxococcaceae</taxon>
        <taxon>Corallococcus</taxon>
    </lineage>
</organism>
<feature type="region of interest" description="Disordered" evidence="1">
    <location>
        <begin position="73"/>
        <end position="96"/>
    </location>
</feature>
<feature type="region of interest" description="Disordered" evidence="1">
    <location>
        <begin position="1"/>
        <end position="28"/>
    </location>
</feature>
<dbReference type="Pfam" id="PF10604">
    <property type="entry name" value="Polyketide_cyc2"/>
    <property type="match status" value="1"/>
</dbReference>
<dbReference type="SUPFAM" id="SSF55961">
    <property type="entry name" value="Bet v1-like"/>
    <property type="match status" value="1"/>
</dbReference>
<dbReference type="PANTHER" id="PTHR33824">
    <property type="entry name" value="POLYKETIDE CYCLASE/DEHYDRASE AND LIPID TRANSPORT SUPERFAMILY PROTEIN"/>
    <property type="match status" value="1"/>
</dbReference>
<dbReference type="OrthoDB" id="9797595at2"/>
<evidence type="ECO:0000256" key="1">
    <source>
        <dbReference type="SAM" id="MobiDB-lite"/>
    </source>
</evidence>
<dbReference type="InterPro" id="IPR023393">
    <property type="entry name" value="START-like_dom_sf"/>
</dbReference>
<dbReference type="InterPro" id="IPR019587">
    <property type="entry name" value="Polyketide_cyclase/dehydratase"/>
</dbReference>
<dbReference type="Gene3D" id="3.30.530.20">
    <property type="match status" value="1"/>
</dbReference>
<feature type="compositionally biased region" description="Basic and acidic residues" evidence="1">
    <location>
        <begin position="1"/>
        <end position="13"/>
    </location>
</feature>
<sequence length="254" mass="27939">MRMSRTEALRDFDLQEAPSQEAPPSGRWSQAASALLAGTLVSLGLRRRSLGGTVVALASGALLYKGIQSRRHTPPLPARARGHAPPSDEASRAHATEVERTLTVGRPAEVLYRLWREPDTLGRIMGHFADVKSMSADDWHWKLHGPLGRELEWDSRVVEERAPEFLRWEAAANSTLASQGWVRFRPAPGNWGTEVTLHLSFSPPGGAFAEAVMKRLRGIPALQTVKALRRFKSLAETGEIPTLHHNPTARASAD</sequence>
<dbReference type="Proteomes" id="UP000273405">
    <property type="component" value="Unassembled WGS sequence"/>
</dbReference>
<reference evidence="3" key="1">
    <citation type="submission" date="2018-09" db="EMBL/GenBank/DDBJ databases">
        <authorList>
            <person name="Livingstone P.G."/>
            <person name="Whitworth D.E."/>
        </authorList>
    </citation>
    <scope>NUCLEOTIDE SEQUENCE [LARGE SCALE GENOMIC DNA]</scope>
    <source>
        <strain evidence="3">CA040B</strain>
    </source>
</reference>
<proteinExistence type="predicted"/>
<gene>
    <name evidence="2" type="ORF">D7X12_06985</name>
</gene>
<accession>A0A3A8NR05</accession>
<name>A0A3A8NR05_9BACT</name>
<dbReference type="CDD" id="cd07817">
    <property type="entry name" value="SRPBCC_8"/>
    <property type="match status" value="1"/>
</dbReference>
<dbReference type="InterPro" id="IPR047137">
    <property type="entry name" value="ORF3"/>
</dbReference>
<evidence type="ECO:0000313" key="3">
    <source>
        <dbReference type="Proteomes" id="UP000273405"/>
    </source>
</evidence>